<gene>
    <name evidence="1" type="ORF">MNB_SV-3-289</name>
</gene>
<evidence type="ECO:0000313" key="1">
    <source>
        <dbReference type="EMBL" id="SFV69060.1"/>
    </source>
</evidence>
<reference evidence="1" key="1">
    <citation type="submission" date="2016-10" db="EMBL/GenBank/DDBJ databases">
        <authorList>
            <person name="de Groot N.N."/>
        </authorList>
    </citation>
    <scope>NUCLEOTIDE SEQUENCE</scope>
</reference>
<proteinExistence type="predicted"/>
<protein>
    <submittedName>
        <fullName evidence="1">Uncharacterized protein</fullName>
    </submittedName>
</protein>
<sequence>MSYASLIRNKIHTLDFNTEYSPSIFADIASTETIKKTLQRSTDIIAKTSTKKFYRRYLPSHSDMHPYAVFDDSEHTIFDPTAYTFNCFWQTSGRSKQSVSSVIRNYLATMNPKDVHTLCQNFGKGRVKSELIQKYKAMYAQGSVNIKGLEVTLKGRYDRNPAFLELMRMIDDC</sequence>
<organism evidence="1">
    <name type="scientific">hydrothermal vent metagenome</name>
    <dbReference type="NCBI Taxonomy" id="652676"/>
    <lineage>
        <taxon>unclassified sequences</taxon>
        <taxon>metagenomes</taxon>
        <taxon>ecological metagenomes</taxon>
    </lineage>
</organism>
<dbReference type="EMBL" id="FPHI01000042">
    <property type="protein sequence ID" value="SFV69060.1"/>
    <property type="molecule type" value="Genomic_DNA"/>
</dbReference>
<name>A0A1W1CT48_9ZZZZ</name>
<dbReference type="AlphaFoldDB" id="A0A1W1CT48"/>
<accession>A0A1W1CT48</accession>